<evidence type="ECO:0000313" key="4">
    <source>
        <dbReference type="EMBL" id="EDX75042.1"/>
    </source>
</evidence>
<dbReference type="EMBL" id="DS989850">
    <property type="protein sequence ID" value="EDX75042.1"/>
    <property type="molecule type" value="Genomic_DNA"/>
</dbReference>
<feature type="repeat" description="TPR" evidence="3">
    <location>
        <begin position="371"/>
        <end position="404"/>
    </location>
</feature>
<dbReference type="eggNOG" id="COG0457">
    <property type="taxonomic scope" value="Bacteria"/>
</dbReference>
<dbReference type="Pfam" id="PF13414">
    <property type="entry name" value="TPR_11"/>
    <property type="match status" value="2"/>
</dbReference>
<dbReference type="Pfam" id="PF13371">
    <property type="entry name" value="TPR_9"/>
    <property type="match status" value="1"/>
</dbReference>
<organism evidence="4 5">
    <name type="scientific">Coleofasciculus chthonoplastes PCC 7420</name>
    <dbReference type="NCBI Taxonomy" id="118168"/>
    <lineage>
        <taxon>Bacteria</taxon>
        <taxon>Bacillati</taxon>
        <taxon>Cyanobacteriota</taxon>
        <taxon>Cyanophyceae</taxon>
        <taxon>Coleofasciculales</taxon>
        <taxon>Coleofasciculaceae</taxon>
        <taxon>Coleofasciculus</taxon>
    </lineage>
</organism>
<gene>
    <name evidence="4" type="ORF">MC7420_2046</name>
</gene>
<keyword evidence="5" id="KW-1185">Reference proteome</keyword>
<dbReference type="GO" id="GO:0046813">
    <property type="term" value="P:receptor-mediated virion attachment to host cell"/>
    <property type="evidence" value="ECO:0007669"/>
    <property type="project" value="TreeGrafter"/>
</dbReference>
<evidence type="ECO:0000256" key="2">
    <source>
        <dbReference type="ARBA" id="ARBA00022803"/>
    </source>
</evidence>
<evidence type="ECO:0000313" key="5">
    <source>
        <dbReference type="Proteomes" id="UP000003835"/>
    </source>
</evidence>
<feature type="repeat" description="TPR" evidence="3">
    <location>
        <begin position="228"/>
        <end position="261"/>
    </location>
</feature>
<dbReference type="GO" id="GO:0009279">
    <property type="term" value="C:cell outer membrane"/>
    <property type="evidence" value="ECO:0007669"/>
    <property type="project" value="TreeGrafter"/>
</dbReference>
<keyword evidence="1" id="KW-0677">Repeat</keyword>
<feature type="repeat" description="TPR" evidence="3">
    <location>
        <begin position="58"/>
        <end position="91"/>
    </location>
</feature>
<dbReference type="HOGENOM" id="CLU_003728_2_4_3"/>
<evidence type="ECO:0000256" key="3">
    <source>
        <dbReference type="PROSITE-ProRule" id="PRU00339"/>
    </source>
</evidence>
<dbReference type="AlphaFoldDB" id="B4VSL3"/>
<accession>B4VSL3</accession>
<sequence length="456" mass="50764">MVVSGNSKLSENLSAGMEDVQSDADTWLSQGIASFQQGDYRHAIAALNQALQINPDLAQAYHYRGMSHYCQGDALGAIGDFDEVLRLDPQNAQAYSDRGLILATLNDRWGAMQDYNQALQLDSNYAKGYLNRSMLRLALEDYDGAIADCDQVIRMNPNLAEGYLNRGIARFEVEAYQDAIGDCDRALAINSNLAAAYFNRGMNHIALGAYQEAIADFNHVLELNPNDAQAYLNRGYVRLQLGENWSSIEDFDQAMRLEPVAAKAFFQQIANTLNQEPDTVEDDESKLIQGLMVRGNLRYQLGDYPAALNAYNQVLELDPNYTEAYNQRSTVRSAMGDYQGAIADLDMVKTLSLATPLSPEPVSVATDKPTPQEYHKIGVHKLNQGDFHGAIEAFNYVLQENQNNATALTCRGFAYRRLGDKPRAIADFQTAAKVFYEQGDMKSSQEVIKTLKKLRQ</sequence>
<feature type="repeat" description="TPR" evidence="3">
    <location>
        <begin position="194"/>
        <end position="227"/>
    </location>
</feature>
<reference evidence="4 5" key="1">
    <citation type="submission" date="2008-07" db="EMBL/GenBank/DDBJ databases">
        <authorList>
            <person name="Tandeau de Marsac N."/>
            <person name="Ferriera S."/>
            <person name="Johnson J."/>
            <person name="Kravitz S."/>
            <person name="Beeson K."/>
            <person name="Sutton G."/>
            <person name="Rogers Y.-H."/>
            <person name="Friedman R."/>
            <person name="Frazier M."/>
            <person name="Venter J.C."/>
        </authorList>
    </citation>
    <scope>NUCLEOTIDE SEQUENCE [LARGE SCALE GENOMIC DNA]</scope>
    <source>
        <strain evidence="4 5">PCC 7420</strain>
    </source>
</reference>
<dbReference type="SUPFAM" id="SSF48452">
    <property type="entry name" value="TPR-like"/>
    <property type="match status" value="1"/>
</dbReference>
<dbReference type="InterPro" id="IPR050498">
    <property type="entry name" value="Ycf3"/>
</dbReference>
<dbReference type="InterPro" id="IPR011990">
    <property type="entry name" value="TPR-like_helical_dom_sf"/>
</dbReference>
<feature type="repeat" description="TPR" evidence="3">
    <location>
        <begin position="92"/>
        <end position="125"/>
    </location>
</feature>
<proteinExistence type="predicted"/>
<dbReference type="SMART" id="SM00028">
    <property type="entry name" value="TPR"/>
    <property type="match status" value="11"/>
</dbReference>
<name>B4VSL3_9CYAN</name>
<dbReference type="Gene3D" id="1.25.40.10">
    <property type="entry name" value="Tetratricopeptide repeat domain"/>
    <property type="match status" value="5"/>
</dbReference>
<dbReference type="PROSITE" id="PS50293">
    <property type="entry name" value="TPR_REGION"/>
    <property type="match status" value="3"/>
</dbReference>
<feature type="repeat" description="TPR" evidence="3">
    <location>
        <begin position="288"/>
        <end position="321"/>
    </location>
</feature>
<feature type="repeat" description="TPR" evidence="3">
    <location>
        <begin position="126"/>
        <end position="159"/>
    </location>
</feature>
<dbReference type="PANTHER" id="PTHR44858:SF1">
    <property type="entry name" value="UDP-N-ACETYLGLUCOSAMINE--PEPTIDE N-ACETYLGLUCOSAMINYLTRANSFERASE SPINDLY-RELATED"/>
    <property type="match status" value="1"/>
</dbReference>
<dbReference type="Pfam" id="PF13432">
    <property type="entry name" value="TPR_16"/>
    <property type="match status" value="1"/>
</dbReference>
<protein>
    <submittedName>
        <fullName evidence="4">Tetratricopeptide repeat domain protein</fullName>
    </submittedName>
</protein>
<dbReference type="PROSITE" id="PS50005">
    <property type="entry name" value="TPR"/>
    <property type="match status" value="8"/>
</dbReference>
<dbReference type="Pfam" id="PF13181">
    <property type="entry name" value="TPR_8"/>
    <property type="match status" value="2"/>
</dbReference>
<evidence type="ECO:0000256" key="1">
    <source>
        <dbReference type="ARBA" id="ARBA00022737"/>
    </source>
</evidence>
<feature type="repeat" description="TPR" evidence="3">
    <location>
        <begin position="24"/>
        <end position="57"/>
    </location>
</feature>
<keyword evidence="2 3" id="KW-0802">TPR repeat</keyword>
<dbReference type="PANTHER" id="PTHR44858">
    <property type="entry name" value="TETRATRICOPEPTIDE REPEAT PROTEIN 6"/>
    <property type="match status" value="1"/>
</dbReference>
<dbReference type="InterPro" id="IPR019734">
    <property type="entry name" value="TPR_rpt"/>
</dbReference>
<dbReference type="STRING" id="118168.MC7420_2046"/>
<dbReference type="Proteomes" id="UP000003835">
    <property type="component" value="Unassembled WGS sequence"/>
</dbReference>